<keyword evidence="6 11" id="KW-1133">Transmembrane helix</keyword>
<dbReference type="InterPro" id="IPR040326">
    <property type="entry name" value="HAP2/GCS1"/>
</dbReference>
<comment type="caution">
    <text evidence="13">The sequence shown here is derived from an EMBL/GenBank/DDBJ whole genome shotgun (WGS) entry which is preliminary data.</text>
</comment>
<reference evidence="13" key="1">
    <citation type="submission" date="2020-01" db="EMBL/GenBank/DDBJ databases">
        <title>Development of genomics and gene disruption for Polysphondylium violaceum indicates a role for the polyketide synthase stlB in stalk morphogenesis.</title>
        <authorList>
            <person name="Narita B."/>
            <person name="Kawabe Y."/>
            <person name="Kin K."/>
            <person name="Saito T."/>
            <person name="Gibbs R."/>
            <person name="Kuspa A."/>
            <person name="Muzny D."/>
            <person name="Queller D."/>
            <person name="Richards S."/>
            <person name="Strassman J."/>
            <person name="Sucgang R."/>
            <person name="Worley K."/>
            <person name="Schaap P."/>
        </authorList>
    </citation>
    <scope>NUCLEOTIDE SEQUENCE</scope>
    <source>
        <strain evidence="13">QSvi11</strain>
    </source>
</reference>
<keyword evidence="14" id="KW-1185">Reference proteome</keyword>
<dbReference type="PANTHER" id="PTHR31764">
    <property type="entry name" value="PROTEIN HAPLESS 2"/>
    <property type="match status" value="1"/>
</dbReference>
<feature type="transmembrane region" description="Helical" evidence="11">
    <location>
        <begin position="564"/>
        <end position="584"/>
    </location>
</feature>
<dbReference type="GO" id="GO:0007338">
    <property type="term" value="P:single fertilization"/>
    <property type="evidence" value="ECO:0007669"/>
    <property type="project" value="UniProtKB-KW"/>
</dbReference>
<evidence type="ECO:0000256" key="1">
    <source>
        <dbReference type="ARBA" id="ARBA00004251"/>
    </source>
</evidence>
<dbReference type="AlphaFoldDB" id="A0A8J4Q0R3"/>
<evidence type="ECO:0000313" key="13">
    <source>
        <dbReference type="EMBL" id="KAF2076654.1"/>
    </source>
</evidence>
<dbReference type="GO" id="GO:0008289">
    <property type="term" value="F:lipid binding"/>
    <property type="evidence" value="ECO:0007669"/>
    <property type="project" value="UniProtKB-KW"/>
</dbReference>
<comment type="similarity">
    <text evidence="2">Belongs to the HAP2/GCS1 family.</text>
</comment>
<keyword evidence="4 11" id="KW-0812">Transmembrane</keyword>
<keyword evidence="3" id="KW-1003">Cell membrane</keyword>
<keyword evidence="7" id="KW-0446">Lipid-binding</keyword>
<protein>
    <recommendedName>
        <fullName evidence="12">Generative cell specific-1/HAP2 domain-containing protein</fullName>
    </recommendedName>
</protein>
<name>A0A8J4Q0R3_9MYCE</name>
<feature type="domain" description="Generative cell specific-1/HAP2" evidence="12">
    <location>
        <begin position="59"/>
        <end position="557"/>
    </location>
</feature>
<evidence type="ECO:0000256" key="10">
    <source>
        <dbReference type="ARBA" id="ARBA00023279"/>
    </source>
</evidence>
<dbReference type="InterPro" id="IPR018928">
    <property type="entry name" value="HAP2/GCS1_dom"/>
</dbReference>
<keyword evidence="8 11" id="KW-0472">Membrane</keyword>
<gene>
    <name evidence="13" type="ORF">CYY_002024</name>
</gene>
<sequence length="767" mass="85473">MINKSIYLWRVNVVVIVFVLICLCIINVVNVQAGLIASSKVDFCIQDGTNQASQDKSILNCNKKLIVTMNINSNQDSTESLNFIVNDVIDTDGKNKTLLVPIKVTFKKTPMYLNYRLGYLQTVAGDVIESVIYKTDYIITDGCKDLPSDSTCGSAKLPSGELIRDSQGFCCSCAMSDYIGEDQNSRANLKCTIFGSRSTSAHCMSFSVLKYDVFEFLETMVDYTITAGVSYYDYVSQLYKTDSIAISPSKPIANSHGVLLRVIGDLQSSILYEDFDGKKIVFARASTDPISALPIVNSTMILEDSFFDLSGLTCNKIGVSYGAFQNQPNRCAAAFNSCLNNQLSDYYSEDLERVKKGLKPKYLIFGLGQVGVVEIEKYRHLSVQYAQPHTTLLSIVVTADDLQFVVNISPGKIIRADVKTFEAMSIDGTLTVDIKNIGTIHADYIIAVVNCTIGIAAVPYQQSTIQPNSVASFKFDIRTISEIPMEAFCYVDLSNELGDLLDSVKVLFNVTETVIDYGAQEGSANSIDSDDINVTHELTCDDVCPNIINLLCFTSNIGKCSTRFALMLLVIISIVVIIVLLYKFPILRNLIKKLLCCGCCNKNKSKKYNKHNNSRDEIQMQDYNNSSYNNNNNTNFDNQIQEYIGSQRIVYFRTTLSNLLDLGPSFMCGDMPASTVVSLRGYIGYDNDHTSRYCFKIVPAYQTFHLFNSSPNLNNNNTTSIRRTPLRLNQNSINNLKLKTLEKTLYLQHSNKVCLLLNQPIPKQQPL</sequence>
<dbReference type="OrthoDB" id="19060at2759"/>
<organism evidence="13 14">
    <name type="scientific">Polysphondylium violaceum</name>
    <dbReference type="NCBI Taxonomy" id="133409"/>
    <lineage>
        <taxon>Eukaryota</taxon>
        <taxon>Amoebozoa</taxon>
        <taxon>Evosea</taxon>
        <taxon>Eumycetozoa</taxon>
        <taxon>Dictyostelia</taxon>
        <taxon>Dictyosteliales</taxon>
        <taxon>Dictyosteliaceae</taxon>
        <taxon>Polysphondylium</taxon>
    </lineage>
</organism>
<evidence type="ECO:0000313" key="14">
    <source>
        <dbReference type="Proteomes" id="UP000695562"/>
    </source>
</evidence>
<keyword evidence="10" id="KW-0278">Fertilization</keyword>
<evidence type="ECO:0000256" key="9">
    <source>
        <dbReference type="ARBA" id="ARBA00023157"/>
    </source>
</evidence>
<dbReference type="PANTHER" id="PTHR31764:SF0">
    <property type="entry name" value="GENERATIVE CELL SPECIFIC-1_HAP2 DOMAIN-CONTAINING PROTEIN"/>
    <property type="match status" value="1"/>
</dbReference>
<keyword evidence="5" id="KW-0732">Signal</keyword>
<proteinExistence type="inferred from homology"/>
<evidence type="ECO:0000256" key="11">
    <source>
        <dbReference type="SAM" id="Phobius"/>
    </source>
</evidence>
<evidence type="ECO:0000256" key="4">
    <source>
        <dbReference type="ARBA" id="ARBA00022692"/>
    </source>
</evidence>
<comment type="subcellular location">
    <subcellularLocation>
        <location evidence="1">Cell membrane</location>
        <topology evidence="1">Single-pass type I membrane protein</topology>
    </subcellularLocation>
</comment>
<keyword evidence="9" id="KW-1015">Disulfide bond</keyword>
<dbReference type="EMBL" id="AJWJ01000053">
    <property type="protein sequence ID" value="KAF2076654.1"/>
    <property type="molecule type" value="Genomic_DNA"/>
</dbReference>
<dbReference type="Proteomes" id="UP000695562">
    <property type="component" value="Unassembled WGS sequence"/>
</dbReference>
<accession>A0A8J4Q0R3</accession>
<evidence type="ECO:0000256" key="3">
    <source>
        <dbReference type="ARBA" id="ARBA00022475"/>
    </source>
</evidence>
<evidence type="ECO:0000259" key="12">
    <source>
        <dbReference type="Pfam" id="PF10699"/>
    </source>
</evidence>
<dbReference type="Pfam" id="PF10699">
    <property type="entry name" value="HAP2-GCS1"/>
    <property type="match status" value="1"/>
</dbReference>
<evidence type="ECO:0000256" key="5">
    <source>
        <dbReference type="ARBA" id="ARBA00022729"/>
    </source>
</evidence>
<evidence type="ECO:0000256" key="7">
    <source>
        <dbReference type="ARBA" id="ARBA00023121"/>
    </source>
</evidence>
<evidence type="ECO:0000256" key="2">
    <source>
        <dbReference type="ARBA" id="ARBA00010929"/>
    </source>
</evidence>
<evidence type="ECO:0000256" key="8">
    <source>
        <dbReference type="ARBA" id="ARBA00023136"/>
    </source>
</evidence>
<dbReference type="GO" id="GO:0005886">
    <property type="term" value="C:plasma membrane"/>
    <property type="evidence" value="ECO:0007669"/>
    <property type="project" value="UniProtKB-SubCell"/>
</dbReference>
<feature type="transmembrane region" description="Helical" evidence="11">
    <location>
        <begin position="7"/>
        <end position="29"/>
    </location>
</feature>
<evidence type="ECO:0000256" key="6">
    <source>
        <dbReference type="ARBA" id="ARBA00022989"/>
    </source>
</evidence>